<dbReference type="STRING" id="1705562.AMS69_04355"/>
<comment type="caution">
    <text evidence="4">The sequence shown here is derived from an EMBL/GenBank/DDBJ whole genome shotgun (WGS) entry which is preliminary data.</text>
</comment>
<gene>
    <name evidence="4" type="ORF">AMS69_04355</name>
</gene>
<evidence type="ECO:0000256" key="1">
    <source>
        <dbReference type="SAM" id="MobiDB-lite"/>
    </source>
</evidence>
<accession>A0A0M9AMP6</accession>
<protein>
    <submittedName>
        <fullName evidence="4">Uncharacterized protein</fullName>
    </submittedName>
</protein>
<dbReference type="OrthoDB" id="269514at2157"/>
<feature type="domain" description="DUF7855" evidence="3">
    <location>
        <begin position="68"/>
        <end position="111"/>
    </location>
</feature>
<dbReference type="RefSeq" id="WP_053966848.1">
    <property type="nucleotide sequence ID" value="NZ_LIUF01000001.1"/>
</dbReference>
<evidence type="ECO:0000313" key="4">
    <source>
        <dbReference type="EMBL" id="KOX95092.1"/>
    </source>
</evidence>
<dbReference type="InterPro" id="IPR058577">
    <property type="entry name" value="DUF7855_C"/>
</dbReference>
<dbReference type="Proteomes" id="UP000037729">
    <property type="component" value="Unassembled WGS sequence"/>
</dbReference>
<proteinExistence type="predicted"/>
<evidence type="ECO:0000259" key="3">
    <source>
        <dbReference type="Pfam" id="PF26293"/>
    </source>
</evidence>
<dbReference type="Pfam" id="PF25253">
    <property type="entry name" value="DUF7855"/>
    <property type="match status" value="1"/>
</dbReference>
<keyword evidence="5" id="KW-1185">Reference proteome</keyword>
<evidence type="ECO:0000259" key="2">
    <source>
        <dbReference type="Pfam" id="PF25253"/>
    </source>
</evidence>
<sequence>MLLVVTYSRPARRDLRNVCRAHEACVVRQFGRAALFSGTEFGAFQALRLHEKHGLDVQIEHVEPFEPTDVPKHVRKAAKRYEAREEPATPYERFASGRDLPDPDQLRGVDL</sequence>
<dbReference type="InterPro" id="IPR057177">
    <property type="entry name" value="DUF7855_N"/>
</dbReference>
<organism evidence="4 5">
    <name type="scientific">Haloarcula rubripromontorii</name>
    <dbReference type="NCBI Taxonomy" id="1705562"/>
    <lineage>
        <taxon>Archaea</taxon>
        <taxon>Methanobacteriati</taxon>
        <taxon>Methanobacteriota</taxon>
        <taxon>Stenosarchaea group</taxon>
        <taxon>Halobacteria</taxon>
        <taxon>Halobacteriales</taxon>
        <taxon>Haloarculaceae</taxon>
        <taxon>Haloarcula</taxon>
    </lineage>
</organism>
<feature type="domain" description="DUF7855" evidence="2">
    <location>
        <begin position="1"/>
        <end position="64"/>
    </location>
</feature>
<feature type="compositionally biased region" description="Basic and acidic residues" evidence="1">
    <location>
        <begin position="95"/>
        <end position="111"/>
    </location>
</feature>
<dbReference type="AlphaFoldDB" id="A0A0M9AMP6"/>
<dbReference type="EMBL" id="LIUF01000001">
    <property type="protein sequence ID" value="KOX95092.1"/>
    <property type="molecule type" value="Genomic_DNA"/>
</dbReference>
<feature type="region of interest" description="Disordered" evidence="1">
    <location>
        <begin position="73"/>
        <end position="111"/>
    </location>
</feature>
<dbReference type="PATRIC" id="fig|1705562.3.peg.1842"/>
<name>A0A0M9AMP6_9EURY</name>
<dbReference type="Pfam" id="PF26293">
    <property type="entry name" value="DUF7855_C"/>
    <property type="match status" value="1"/>
</dbReference>
<reference evidence="4 5" key="1">
    <citation type="submission" date="2015-08" db="EMBL/GenBank/DDBJ databases">
        <title>Genomes of Isolates from Cabo Rojo, PR.</title>
        <authorList>
            <person name="Sanchez-Nieves R.L."/>
            <person name="Montalvo-Rodriguez R."/>
        </authorList>
    </citation>
    <scope>NUCLEOTIDE SEQUENCE [LARGE SCALE GENOMIC DNA]</scope>
    <source>
        <strain evidence="4 5">SL3</strain>
    </source>
</reference>
<evidence type="ECO:0000313" key="5">
    <source>
        <dbReference type="Proteomes" id="UP000037729"/>
    </source>
</evidence>